<dbReference type="RefSeq" id="WP_149837376.1">
    <property type="nucleotide sequence ID" value="NZ_VUOC01000002.1"/>
</dbReference>
<dbReference type="PANTHER" id="PTHR39087:SF2">
    <property type="entry name" value="UPF0104 MEMBRANE PROTEIN MJ1595"/>
    <property type="match status" value="1"/>
</dbReference>
<keyword evidence="8" id="KW-1185">Reference proteome</keyword>
<reference evidence="7 8" key="2">
    <citation type="submission" date="2019-09" db="EMBL/GenBank/DDBJ databases">
        <authorList>
            <person name="Jin C."/>
        </authorList>
    </citation>
    <scope>NUCLEOTIDE SEQUENCE [LARGE SCALE GENOMIC DNA]</scope>
    <source>
        <strain evidence="7 8">BN140078</strain>
    </source>
</reference>
<evidence type="ECO:0000256" key="1">
    <source>
        <dbReference type="ARBA" id="ARBA00004651"/>
    </source>
</evidence>
<proteinExistence type="predicted"/>
<evidence type="ECO:0000256" key="5">
    <source>
        <dbReference type="ARBA" id="ARBA00023136"/>
    </source>
</evidence>
<feature type="transmembrane region" description="Helical" evidence="6">
    <location>
        <begin position="45"/>
        <end position="62"/>
    </location>
</feature>
<keyword evidence="4 6" id="KW-1133">Transmembrane helix</keyword>
<feature type="transmembrane region" description="Helical" evidence="6">
    <location>
        <begin position="7"/>
        <end position="25"/>
    </location>
</feature>
<dbReference type="PANTHER" id="PTHR39087">
    <property type="entry name" value="UPF0104 MEMBRANE PROTEIN MJ1595"/>
    <property type="match status" value="1"/>
</dbReference>
<dbReference type="InterPro" id="IPR022791">
    <property type="entry name" value="L-PG_synthase/AglD"/>
</dbReference>
<comment type="caution">
    <text evidence="7">The sequence shown here is derived from an EMBL/GenBank/DDBJ whole genome shotgun (WGS) entry which is preliminary data.</text>
</comment>
<keyword evidence="2" id="KW-1003">Cell membrane</keyword>
<evidence type="ECO:0000256" key="6">
    <source>
        <dbReference type="SAM" id="Phobius"/>
    </source>
</evidence>
<evidence type="ECO:0000256" key="4">
    <source>
        <dbReference type="ARBA" id="ARBA00022989"/>
    </source>
</evidence>
<feature type="transmembrane region" description="Helical" evidence="6">
    <location>
        <begin position="174"/>
        <end position="192"/>
    </location>
</feature>
<evidence type="ECO:0000313" key="7">
    <source>
        <dbReference type="EMBL" id="KAA2242504.1"/>
    </source>
</evidence>
<name>A0A5B2VUR1_9BACT</name>
<feature type="transmembrane region" description="Helical" evidence="6">
    <location>
        <begin position="261"/>
        <end position="284"/>
    </location>
</feature>
<evidence type="ECO:0000256" key="2">
    <source>
        <dbReference type="ARBA" id="ARBA00022475"/>
    </source>
</evidence>
<feature type="transmembrane region" description="Helical" evidence="6">
    <location>
        <begin position="129"/>
        <end position="154"/>
    </location>
</feature>
<reference evidence="7 8" key="1">
    <citation type="submission" date="2019-09" db="EMBL/GenBank/DDBJ databases">
        <title>Chitinophaga ginsengihumi sp. nov., isolated from soil of ginseng rhizosphere.</title>
        <authorList>
            <person name="Lee J."/>
        </authorList>
    </citation>
    <scope>NUCLEOTIDE SEQUENCE [LARGE SCALE GENOMIC DNA]</scope>
    <source>
        <strain evidence="7 8">BN140078</strain>
    </source>
</reference>
<keyword evidence="3 6" id="KW-0812">Transmembrane</keyword>
<evidence type="ECO:0000256" key="3">
    <source>
        <dbReference type="ARBA" id="ARBA00022692"/>
    </source>
</evidence>
<feature type="transmembrane region" description="Helical" evidence="6">
    <location>
        <begin position="227"/>
        <end position="249"/>
    </location>
</feature>
<gene>
    <name evidence="7" type="ORF">F0L74_08150</name>
</gene>
<feature type="transmembrane region" description="Helical" evidence="6">
    <location>
        <begin position="304"/>
        <end position="325"/>
    </location>
</feature>
<dbReference type="AlphaFoldDB" id="A0A5B2VUR1"/>
<evidence type="ECO:0000313" key="8">
    <source>
        <dbReference type="Proteomes" id="UP000324611"/>
    </source>
</evidence>
<keyword evidence="5 6" id="KW-0472">Membrane</keyword>
<dbReference type="EMBL" id="VUOC01000002">
    <property type="protein sequence ID" value="KAA2242504.1"/>
    <property type="molecule type" value="Genomic_DNA"/>
</dbReference>
<dbReference type="GO" id="GO:0005886">
    <property type="term" value="C:plasma membrane"/>
    <property type="evidence" value="ECO:0007669"/>
    <property type="project" value="UniProtKB-SubCell"/>
</dbReference>
<comment type="subcellular location">
    <subcellularLocation>
        <location evidence="1">Cell membrane</location>
        <topology evidence="1">Multi-pass membrane protein</topology>
    </subcellularLocation>
</comment>
<protein>
    <submittedName>
        <fullName evidence="7">Flippase-like domain-containing protein</fullName>
    </submittedName>
</protein>
<accession>A0A5B2VUR1</accession>
<sequence>MPKKLKSILQIVIFLGIGLFLIWLITKDLTDKEKEDIKTALRNAHYWLVIPAMIIGIASHWARAVRWKLLIKPLGYSPSTLNTFFAVMVGYLANLAVPRLGEVSRCGILARYEKIPADKLVGTMIAERAVDLICLILLMVVTVLVQIDVVGGFFNTHIWEPLQQKFANAGTGQLGILAVVLIIVLLIGYFLFKRFARSKAAIAMRTLARGVLEGILSIGKMERKGWFIFYSLLIWALYFSMLYCGFYTLDETTHLGFKAALAILGFGSIGMIVTQGGIGAYHALVQKTLLLYNIAPTTGLAFSWILWLAQTLLVMVLGVLSLILLPVLNNRETKKAPATGPDPDLLKKINQPNS</sequence>
<dbReference type="Proteomes" id="UP000324611">
    <property type="component" value="Unassembled WGS sequence"/>
</dbReference>
<organism evidence="7 8">
    <name type="scientific">Chitinophaga agrisoli</name>
    <dbReference type="NCBI Taxonomy" id="2607653"/>
    <lineage>
        <taxon>Bacteria</taxon>
        <taxon>Pseudomonadati</taxon>
        <taxon>Bacteroidota</taxon>
        <taxon>Chitinophagia</taxon>
        <taxon>Chitinophagales</taxon>
        <taxon>Chitinophagaceae</taxon>
        <taxon>Chitinophaga</taxon>
    </lineage>
</organism>
<dbReference type="Pfam" id="PF03706">
    <property type="entry name" value="LPG_synthase_TM"/>
    <property type="match status" value="1"/>
</dbReference>